<dbReference type="OrthoDB" id="5930094at2759"/>
<name>A0A0V1DPL3_9BILA</name>
<organism evidence="1 2">
    <name type="scientific">Trichinella zimbabwensis</name>
    <dbReference type="NCBI Taxonomy" id="268475"/>
    <lineage>
        <taxon>Eukaryota</taxon>
        <taxon>Metazoa</taxon>
        <taxon>Ecdysozoa</taxon>
        <taxon>Nematoda</taxon>
        <taxon>Enoplea</taxon>
        <taxon>Dorylaimia</taxon>
        <taxon>Trichinellida</taxon>
        <taxon>Trichinellidae</taxon>
        <taxon>Trichinella</taxon>
    </lineage>
</organism>
<dbReference type="AlphaFoldDB" id="A0A0V1DPL3"/>
<comment type="caution">
    <text evidence="1">The sequence shown here is derived from an EMBL/GenBank/DDBJ whole genome shotgun (WGS) entry which is preliminary data.</text>
</comment>
<feature type="non-terminal residue" evidence="1">
    <location>
        <position position="33"/>
    </location>
</feature>
<dbReference type="Proteomes" id="UP000055024">
    <property type="component" value="Unassembled WGS sequence"/>
</dbReference>
<accession>A0A0V1DPL3</accession>
<evidence type="ECO:0000313" key="2">
    <source>
        <dbReference type="Proteomes" id="UP000055024"/>
    </source>
</evidence>
<sequence>MPDKHHHSYSNWLITFCSSSKNVSPNDGKLTIF</sequence>
<dbReference type="EMBL" id="JYDP01008846">
    <property type="protein sequence ID" value="KRY63206.1"/>
    <property type="molecule type" value="Genomic_DNA"/>
</dbReference>
<reference evidence="1 2" key="1">
    <citation type="submission" date="2015-01" db="EMBL/GenBank/DDBJ databases">
        <title>Evolution of Trichinella species and genotypes.</title>
        <authorList>
            <person name="Korhonen P.K."/>
            <person name="Edoardo P."/>
            <person name="Giuseppe L.R."/>
            <person name="Gasser R.B."/>
        </authorList>
    </citation>
    <scope>NUCLEOTIDE SEQUENCE [LARGE SCALE GENOMIC DNA]</scope>
    <source>
        <strain evidence="1">ISS1029</strain>
    </source>
</reference>
<gene>
    <name evidence="1" type="ORF">T11_4534</name>
</gene>
<proteinExistence type="predicted"/>
<protein>
    <submittedName>
        <fullName evidence="1">Uncharacterized protein</fullName>
    </submittedName>
</protein>
<evidence type="ECO:0000313" key="1">
    <source>
        <dbReference type="EMBL" id="KRY63206.1"/>
    </source>
</evidence>
<keyword evidence="2" id="KW-1185">Reference proteome</keyword>